<dbReference type="Gene3D" id="2.60.40.1670">
    <property type="entry name" value="beta-sandwich domain of Sec23/24"/>
    <property type="match status" value="1"/>
</dbReference>
<feature type="domain" description="Sec23/Sec24 beta-sandwich" evidence="2">
    <location>
        <begin position="56"/>
        <end position="160"/>
    </location>
</feature>
<evidence type="ECO:0000256" key="1">
    <source>
        <dbReference type="SAM" id="Phobius"/>
    </source>
</evidence>
<keyword evidence="1" id="KW-0812">Transmembrane</keyword>
<keyword evidence="1" id="KW-1133">Transmembrane helix</keyword>
<sequence length="299" mass="33285">MCDHEKVLAGESPMQPRIGNDDTVGIDNTRWFDPLSGEHQALIHSLMNSTCLVYQNGIFEVNCSKDMKVQGVIGPCASLEKKGPLCSEVVVGQGNTTAWKMCGLDKTTTFCLIFEVAKKESPDAIAQSANPQFYFQFLTYYQHPSGQMRLRVTTLSRRWVAGSGSVQARIFYALYTLIGITVTGLEPEFQPIVNYLLPHIISSKQDANDMHLQLLQHITNRLGMFLPQLEADLNCFSEAAEYATRFLAMLAGPLYPILQIVKERTLLFGGVLARFTKLLLSSLVMMIGVALANRKGKVW</sequence>
<feature type="transmembrane region" description="Helical" evidence="1">
    <location>
        <begin position="266"/>
        <end position="292"/>
    </location>
</feature>
<dbReference type="Proteomes" id="UP000823775">
    <property type="component" value="Unassembled WGS sequence"/>
</dbReference>
<dbReference type="PANTHER" id="PTHR35833:SF1">
    <property type="entry name" value="GALACTOSE-BINDING DOMAIN-CONTAINING PROTEIN"/>
    <property type="match status" value="1"/>
</dbReference>
<dbReference type="InterPro" id="IPR012990">
    <property type="entry name" value="Beta-sandwich_Sec23_24"/>
</dbReference>
<reference evidence="3 4" key="1">
    <citation type="journal article" date="2021" name="BMC Genomics">
        <title>Datura genome reveals duplications of psychoactive alkaloid biosynthetic genes and high mutation rate following tissue culture.</title>
        <authorList>
            <person name="Rajewski A."/>
            <person name="Carter-House D."/>
            <person name="Stajich J."/>
            <person name="Litt A."/>
        </authorList>
    </citation>
    <scope>NUCLEOTIDE SEQUENCE [LARGE SCALE GENOMIC DNA]</scope>
    <source>
        <strain evidence="3">AR-01</strain>
    </source>
</reference>
<evidence type="ECO:0000313" key="3">
    <source>
        <dbReference type="EMBL" id="MCD7446893.1"/>
    </source>
</evidence>
<evidence type="ECO:0000259" key="2">
    <source>
        <dbReference type="Pfam" id="PF08033"/>
    </source>
</evidence>
<keyword evidence="1" id="KW-0472">Membrane</keyword>
<name>A0ABS8RJW3_DATST</name>
<dbReference type="Pfam" id="PF08033">
    <property type="entry name" value="Sec23_BS"/>
    <property type="match status" value="1"/>
</dbReference>
<keyword evidence="4" id="KW-1185">Reference proteome</keyword>
<organism evidence="3 4">
    <name type="scientific">Datura stramonium</name>
    <name type="common">Jimsonweed</name>
    <name type="synonym">Common thornapple</name>
    <dbReference type="NCBI Taxonomy" id="4076"/>
    <lineage>
        <taxon>Eukaryota</taxon>
        <taxon>Viridiplantae</taxon>
        <taxon>Streptophyta</taxon>
        <taxon>Embryophyta</taxon>
        <taxon>Tracheophyta</taxon>
        <taxon>Spermatophyta</taxon>
        <taxon>Magnoliopsida</taxon>
        <taxon>eudicotyledons</taxon>
        <taxon>Gunneridae</taxon>
        <taxon>Pentapetalae</taxon>
        <taxon>asterids</taxon>
        <taxon>lamiids</taxon>
        <taxon>Solanales</taxon>
        <taxon>Solanaceae</taxon>
        <taxon>Solanoideae</taxon>
        <taxon>Datureae</taxon>
        <taxon>Datura</taxon>
    </lineage>
</organism>
<dbReference type="PANTHER" id="PTHR35833">
    <property type="entry name" value="GALACTOSE-BINDING DOMAIN-LIKE, ARMADILLO-TYPE FOLD PROTEIN-RELATED"/>
    <property type="match status" value="1"/>
</dbReference>
<gene>
    <name evidence="3" type="ORF">HAX54_018864</name>
</gene>
<evidence type="ECO:0000313" key="4">
    <source>
        <dbReference type="Proteomes" id="UP000823775"/>
    </source>
</evidence>
<dbReference type="EMBL" id="JACEIK010000023">
    <property type="protein sequence ID" value="MCD7446893.1"/>
    <property type="molecule type" value="Genomic_DNA"/>
</dbReference>
<dbReference type="SUPFAM" id="SSF81995">
    <property type="entry name" value="beta-sandwich domain of Sec23/24"/>
    <property type="match status" value="1"/>
</dbReference>
<proteinExistence type="predicted"/>
<accession>A0ABS8RJW3</accession>
<protein>
    <recommendedName>
        <fullName evidence="2">Sec23/Sec24 beta-sandwich domain-containing protein</fullName>
    </recommendedName>
</protein>
<comment type="caution">
    <text evidence="3">The sequence shown here is derived from an EMBL/GenBank/DDBJ whole genome shotgun (WGS) entry which is preliminary data.</text>
</comment>